<dbReference type="PANTHER" id="PTHR30115">
    <property type="entry name" value="NITROGEN REGULATORY PROTEIN P-II"/>
    <property type="match status" value="1"/>
</dbReference>
<dbReference type="Pfam" id="PF00543">
    <property type="entry name" value="P-II"/>
    <property type="match status" value="1"/>
</dbReference>
<dbReference type="Gene3D" id="3.30.70.120">
    <property type="match status" value="1"/>
</dbReference>
<organism evidence="5 6">
    <name type="scientific">Halovenus carboxidivorans</name>
    <dbReference type="NCBI Taxonomy" id="2692199"/>
    <lineage>
        <taxon>Archaea</taxon>
        <taxon>Methanobacteriati</taxon>
        <taxon>Methanobacteriota</taxon>
        <taxon>Stenosarchaea group</taxon>
        <taxon>Halobacteria</taxon>
        <taxon>Halobacteriales</taxon>
        <taxon>Haloarculaceae</taxon>
        <taxon>Halovenus</taxon>
    </lineage>
</organism>
<comment type="caution">
    <text evidence="5">The sequence shown here is derived from an EMBL/GenBank/DDBJ whole genome shotgun (WGS) entry which is preliminary data.</text>
</comment>
<dbReference type="InterPro" id="IPR011322">
    <property type="entry name" value="N-reg_PII-like_a/b"/>
</dbReference>
<feature type="modified residue" description="O-UMP-tyrosine" evidence="2">
    <location>
        <position position="121"/>
    </location>
</feature>
<evidence type="ECO:0000256" key="3">
    <source>
        <dbReference type="RuleBase" id="RU003936"/>
    </source>
</evidence>
<evidence type="ECO:0008006" key="7">
    <source>
        <dbReference type="Google" id="ProtNLM"/>
    </source>
</evidence>
<evidence type="ECO:0000256" key="1">
    <source>
        <dbReference type="ARBA" id="ARBA00022490"/>
    </source>
</evidence>
<sequence>MIQRLTIELTTAELLSVAVFLGAVFGALAMVGLRRLSRAESVQAEPPDTPAIATDGGIETHDLRADGGSAIEMVVAYVRPDKLGDVKQGLAEAGAPSLTVTNVSGRGSQPAKKGQWRGEEYTVDLHQKVKIECVVADVPTEDVVEAISEAAHTGEPGDGKVFVMPVEDALQIRTGKRGTEAV</sequence>
<keyword evidence="4" id="KW-0472">Membrane</keyword>
<proteinExistence type="inferred from homology"/>
<dbReference type="AlphaFoldDB" id="A0A6B0T232"/>
<keyword evidence="4" id="KW-0812">Transmembrane</keyword>
<comment type="similarity">
    <text evidence="3">Belongs to the P(II) protein family.</text>
</comment>
<dbReference type="Proteomes" id="UP000466535">
    <property type="component" value="Unassembled WGS sequence"/>
</dbReference>
<gene>
    <name evidence="5" type="ORF">GRX03_01555</name>
</gene>
<dbReference type="SUPFAM" id="SSF54913">
    <property type="entry name" value="GlnB-like"/>
    <property type="match status" value="1"/>
</dbReference>
<dbReference type="InterPro" id="IPR017918">
    <property type="entry name" value="N-reg_PII_CS"/>
</dbReference>
<dbReference type="InterPro" id="IPR002187">
    <property type="entry name" value="N-reg_PII"/>
</dbReference>
<evidence type="ECO:0000313" key="6">
    <source>
        <dbReference type="Proteomes" id="UP000466535"/>
    </source>
</evidence>
<name>A0A6B0T232_9EURY</name>
<keyword evidence="1" id="KW-0963">Cytoplasm</keyword>
<keyword evidence="4" id="KW-1133">Transmembrane helix</keyword>
<dbReference type="PROSITE" id="PS51343">
    <property type="entry name" value="PII_GLNB_DOM"/>
    <property type="match status" value="1"/>
</dbReference>
<dbReference type="PRINTS" id="PR00340">
    <property type="entry name" value="PIIGLNB"/>
</dbReference>
<dbReference type="PROSITE" id="PS00638">
    <property type="entry name" value="PII_GLNB_CTER"/>
    <property type="match status" value="1"/>
</dbReference>
<evidence type="ECO:0000256" key="2">
    <source>
        <dbReference type="PIRSR" id="PIRSR602187-50"/>
    </source>
</evidence>
<accession>A0A6B0T232</accession>
<evidence type="ECO:0000256" key="4">
    <source>
        <dbReference type="SAM" id="Phobius"/>
    </source>
</evidence>
<reference evidence="5 6" key="1">
    <citation type="submission" date="2019-12" db="EMBL/GenBank/DDBJ databases">
        <title>Isolation and characterization of three novel carbon monoxide-oxidizing members of Halobacteria from salione crusts and soils.</title>
        <authorList>
            <person name="Myers M.R."/>
            <person name="King G.M."/>
        </authorList>
    </citation>
    <scope>NUCLEOTIDE SEQUENCE [LARGE SCALE GENOMIC DNA]</scope>
    <source>
        <strain evidence="5 6">WSH3</strain>
    </source>
</reference>
<protein>
    <recommendedName>
        <fullName evidence="7">Nitrogen regulatory protein P-II</fullName>
    </recommendedName>
</protein>
<evidence type="ECO:0000313" key="5">
    <source>
        <dbReference type="EMBL" id="MXR50296.1"/>
    </source>
</evidence>
<dbReference type="GO" id="GO:0005829">
    <property type="term" value="C:cytosol"/>
    <property type="evidence" value="ECO:0007669"/>
    <property type="project" value="TreeGrafter"/>
</dbReference>
<feature type="transmembrane region" description="Helical" evidence="4">
    <location>
        <begin position="14"/>
        <end position="33"/>
    </location>
</feature>
<dbReference type="EMBL" id="WUUT01000001">
    <property type="protein sequence ID" value="MXR50296.1"/>
    <property type="molecule type" value="Genomic_DNA"/>
</dbReference>
<dbReference type="GO" id="GO:0030234">
    <property type="term" value="F:enzyme regulator activity"/>
    <property type="evidence" value="ECO:0007669"/>
    <property type="project" value="InterPro"/>
</dbReference>
<keyword evidence="2" id="KW-0597">Phosphoprotein</keyword>
<keyword evidence="6" id="KW-1185">Reference proteome</keyword>
<dbReference type="SMART" id="SM00938">
    <property type="entry name" value="P-II"/>
    <property type="match status" value="1"/>
</dbReference>
<dbReference type="GO" id="GO:0006808">
    <property type="term" value="P:regulation of nitrogen utilization"/>
    <property type="evidence" value="ECO:0007669"/>
    <property type="project" value="InterPro"/>
</dbReference>
<dbReference type="GO" id="GO:0005524">
    <property type="term" value="F:ATP binding"/>
    <property type="evidence" value="ECO:0007669"/>
    <property type="project" value="TreeGrafter"/>
</dbReference>
<dbReference type="PANTHER" id="PTHR30115:SF11">
    <property type="entry name" value="NITROGEN REGULATORY PROTEIN P-II HOMOLOG"/>
    <property type="match status" value="1"/>
</dbReference>
<dbReference type="InterPro" id="IPR015867">
    <property type="entry name" value="N-reg_PII/ATP_PRibTrfase_C"/>
</dbReference>